<dbReference type="GO" id="GO:0006564">
    <property type="term" value="P:L-serine biosynthetic process"/>
    <property type="evidence" value="ECO:0007669"/>
    <property type="project" value="UniProtKB-KW"/>
</dbReference>
<dbReference type="NCBIfam" id="NF010109">
    <property type="entry name" value="PRK13582.1"/>
    <property type="match status" value="1"/>
</dbReference>
<keyword evidence="6" id="KW-0378">Hydrolase</keyword>
<evidence type="ECO:0000313" key="13">
    <source>
        <dbReference type="EMBL" id="CAB4926923.1"/>
    </source>
</evidence>
<evidence type="ECO:0000256" key="2">
    <source>
        <dbReference type="ARBA" id="ARBA00005135"/>
    </source>
</evidence>
<dbReference type="EMBL" id="CAFBOL010000049">
    <property type="protein sequence ID" value="CAB4996383.1"/>
    <property type="molecule type" value="Genomic_DNA"/>
</dbReference>
<dbReference type="EMBL" id="CAEZYF010000014">
    <property type="protein sequence ID" value="CAB4731848.1"/>
    <property type="molecule type" value="Genomic_DNA"/>
</dbReference>
<evidence type="ECO:0000256" key="5">
    <source>
        <dbReference type="ARBA" id="ARBA00022723"/>
    </source>
</evidence>
<dbReference type="InterPro" id="IPR050582">
    <property type="entry name" value="HAD-like_SerB"/>
</dbReference>
<dbReference type="EMBL" id="CAFAAV010000114">
    <property type="protein sequence ID" value="CAB4823691.1"/>
    <property type="molecule type" value="Genomic_DNA"/>
</dbReference>
<evidence type="ECO:0000256" key="6">
    <source>
        <dbReference type="ARBA" id="ARBA00022801"/>
    </source>
</evidence>
<dbReference type="NCBIfam" id="TIGR02137">
    <property type="entry name" value="HSK-PSP"/>
    <property type="match status" value="1"/>
</dbReference>
<dbReference type="InterPro" id="IPR036412">
    <property type="entry name" value="HAD-like_sf"/>
</dbReference>
<evidence type="ECO:0000313" key="11">
    <source>
        <dbReference type="EMBL" id="CAB4823691.1"/>
    </source>
</evidence>
<dbReference type="InterPro" id="IPR023214">
    <property type="entry name" value="HAD_sf"/>
</dbReference>
<dbReference type="EC" id="3.1.3.3" evidence="3"/>
<dbReference type="SUPFAM" id="SSF56784">
    <property type="entry name" value="HAD-like"/>
    <property type="match status" value="1"/>
</dbReference>
<dbReference type="AlphaFoldDB" id="A0A6J6ZTB3"/>
<dbReference type="Gene3D" id="3.90.1470.10">
    <property type="entry name" value="thrh gene product, domain 2"/>
    <property type="match status" value="1"/>
</dbReference>
<evidence type="ECO:0000256" key="1">
    <source>
        <dbReference type="ARBA" id="ARBA00001946"/>
    </source>
</evidence>
<evidence type="ECO:0000313" key="10">
    <source>
        <dbReference type="EMBL" id="CAB4731848.1"/>
    </source>
</evidence>
<evidence type="ECO:0000256" key="8">
    <source>
        <dbReference type="ARBA" id="ARBA00023299"/>
    </source>
</evidence>
<gene>
    <name evidence="10" type="ORF">UFOPK2656_02174</name>
    <name evidence="11" type="ORF">UFOPK3099_01540</name>
    <name evidence="12" type="ORF">UFOPK3267_00405</name>
    <name evidence="13" type="ORF">UFOPK3651_01231</name>
    <name evidence="14" type="ORF">UFOPK3931_01826</name>
    <name evidence="9" type="ORF">UFOPK4189_01068</name>
</gene>
<dbReference type="EMBL" id="CAFBMT010000005">
    <property type="protein sequence ID" value="CAB4926923.1"/>
    <property type="molecule type" value="Genomic_DNA"/>
</dbReference>
<dbReference type="EMBL" id="CAFBIY010000013">
    <property type="protein sequence ID" value="CAB4847068.1"/>
    <property type="molecule type" value="Genomic_DNA"/>
</dbReference>
<dbReference type="Gene3D" id="3.40.50.1000">
    <property type="entry name" value="HAD superfamily/HAD-like"/>
    <property type="match status" value="1"/>
</dbReference>
<evidence type="ECO:0000313" key="12">
    <source>
        <dbReference type="EMBL" id="CAB4847068.1"/>
    </source>
</evidence>
<protein>
    <recommendedName>
        <fullName evidence="3">phosphoserine phosphatase</fullName>
        <ecNumber evidence="3">3.1.3.3</ecNumber>
    </recommendedName>
</protein>
<dbReference type="PANTHER" id="PTHR43344:SF2">
    <property type="entry name" value="PHOSPHOSERINE PHOSPHATASE"/>
    <property type="match status" value="1"/>
</dbReference>
<dbReference type="EMBL" id="CAESGF010000005">
    <property type="protein sequence ID" value="CAB4363286.1"/>
    <property type="molecule type" value="Genomic_DNA"/>
</dbReference>
<proteinExistence type="predicted"/>
<dbReference type="PANTHER" id="PTHR43344">
    <property type="entry name" value="PHOSPHOSERINE PHOSPHATASE"/>
    <property type="match status" value="1"/>
</dbReference>
<accession>A0A6J6ZTB3</accession>
<keyword evidence="7" id="KW-0460">Magnesium</keyword>
<comment type="pathway">
    <text evidence="2">Amino-acid biosynthesis; L-serine biosynthesis; L-serine from 3-phospho-D-glycerate: step 3/3.</text>
</comment>
<organism evidence="11">
    <name type="scientific">freshwater metagenome</name>
    <dbReference type="NCBI Taxonomy" id="449393"/>
    <lineage>
        <taxon>unclassified sequences</taxon>
        <taxon>metagenomes</taxon>
        <taxon>ecological metagenomes</taxon>
    </lineage>
</organism>
<dbReference type="GO" id="GO:0036424">
    <property type="term" value="F:L-phosphoserine phosphatase activity"/>
    <property type="evidence" value="ECO:0007669"/>
    <property type="project" value="TreeGrafter"/>
</dbReference>
<keyword evidence="5" id="KW-0479">Metal-binding</keyword>
<evidence type="ECO:0000256" key="3">
    <source>
        <dbReference type="ARBA" id="ARBA00012640"/>
    </source>
</evidence>
<dbReference type="Pfam" id="PF00702">
    <property type="entry name" value="Hydrolase"/>
    <property type="match status" value="1"/>
</dbReference>
<evidence type="ECO:0000256" key="4">
    <source>
        <dbReference type="ARBA" id="ARBA00022605"/>
    </source>
</evidence>
<comment type="cofactor">
    <cofactor evidence="1">
        <name>Mg(2+)</name>
        <dbReference type="ChEBI" id="CHEBI:18420"/>
    </cofactor>
</comment>
<evidence type="ECO:0000256" key="7">
    <source>
        <dbReference type="ARBA" id="ARBA00022842"/>
    </source>
</evidence>
<reference evidence="11" key="1">
    <citation type="submission" date="2020-05" db="EMBL/GenBank/DDBJ databases">
        <authorList>
            <person name="Chiriac C."/>
            <person name="Salcher M."/>
            <person name="Ghai R."/>
            <person name="Kavagutti S V."/>
        </authorList>
    </citation>
    <scope>NUCLEOTIDE SEQUENCE</scope>
</reference>
<keyword evidence="4" id="KW-0028">Amino-acid biosynthesis</keyword>
<dbReference type="GO" id="GO:0005737">
    <property type="term" value="C:cytoplasm"/>
    <property type="evidence" value="ECO:0007669"/>
    <property type="project" value="TreeGrafter"/>
</dbReference>
<sequence>MTSTLAPQQTLVTLDLEGVMVPEIWIAVAERTGVEALRRTTRDEPDYDVLMRGRLALLEEHGLSMSTITDVIAGLEPMQGARAFLDELRARTQVIILSDTFEQFAAPLMRQLGMPAILCHQLIVRDDRIVDYALRMPDQKRHAVEAFRSLNYRVVAAGDSYNDAAMLGAADAGFWFHAPDAITAQFPQFGATHTYEELTAAILGAL</sequence>
<dbReference type="GO" id="GO:0000287">
    <property type="term" value="F:magnesium ion binding"/>
    <property type="evidence" value="ECO:0007669"/>
    <property type="project" value="TreeGrafter"/>
</dbReference>
<keyword evidence="8" id="KW-0718">Serine biosynthesis</keyword>
<evidence type="ECO:0000313" key="14">
    <source>
        <dbReference type="EMBL" id="CAB4996383.1"/>
    </source>
</evidence>
<evidence type="ECO:0000313" key="9">
    <source>
        <dbReference type="EMBL" id="CAB4363286.1"/>
    </source>
</evidence>
<dbReference type="InterPro" id="IPR011863">
    <property type="entry name" value="HSK-PSP"/>
</dbReference>
<name>A0A6J6ZTB3_9ZZZZ</name>